<organism evidence="2 3">
    <name type="scientific">Pseudoscardovia suis</name>
    <dbReference type="NCBI Taxonomy" id="987063"/>
    <lineage>
        <taxon>Bacteria</taxon>
        <taxon>Bacillati</taxon>
        <taxon>Actinomycetota</taxon>
        <taxon>Actinomycetes</taxon>
        <taxon>Bifidobacteriales</taxon>
        <taxon>Bifidobacteriaceae</taxon>
        <taxon>Pseudoscardovia</taxon>
    </lineage>
</organism>
<protein>
    <submittedName>
        <fullName evidence="2">Uncharacterized protein</fullName>
    </submittedName>
</protein>
<proteinExistence type="predicted"/>
<dbReference type="RefSeq" id="WP_094690735.1">
    <property type="nucleotide sequence ID" value="NZ_MWWQ01000005.1"/>
</dbReference>
<dbReference type="Proteomes" id="UP000216454">
    <property type="component" value="Unassembled WGS sequence"/>
</dbReference>
<comment type="caution">
    <text evidence="2">The sequence shown here is derived from an EMBL/GenBank/DDBJ whole genome shotgun (WGS) entry which is preliminary data.</text>
</comment>
<sequence length="81" mass="8401">MSLKAKVMVHVVLLVMALAMQVLGVTLLATGYTGGHDTVAFCTWFVLTMIEPIVFVLALEVPDAGGGGAGRGMHVMEGGGR</sequence>
<keyword evidence="3" id="KW-1185">Reference proteome</keyword>
<evidence type="ECO:0000313" key="3">
    <source>
        <dbReference type="Proteomes" id="UP000216454"/>
    </source>
</evidence>
<reference evidence="2 3" key="1">
    <citation type="journal article" date="2017" name="BMC Genomics">
        <title>Comparative genomic and phylogenomic analyses of the Bifidobacteriaceae family.</title>
        <authorList>
            <person name="Lugli G.A."/>
            <person name="Milani C."/>
            <person name="Turroni F."/>
            <person name="Duranti S."/>
            <person name="Mancabelli L."/>
            <person name="Mangifesta M."/>
            <person name="Ferrario C."/>
            <person name="Modesto M."/>
            <person name="Mattarelli P."/>
            <person name="Jiri K."/>
            <person name="van Sinderen D."/>
            <person name="Ventura M."/>
        </authorList>
    </citation>
    <scope>NUCLEOTIDE SEQUENCE [LARGE SCALE GENOMIC DNA]</scope>
    <source>
        <strain evidence="2 3">DSM 24744</strain>
    </source>
</reference>
<feature type="transmembrane region" description="Helical" evidence="1">
    <location>
        <begin position="7"/>
        <end position="32"/>
    </location>
</feature>
<dbReference type="EMBL" id="MWWQ01000005">
    <property type="protein sequence ID" value="OZG52792.1"/>
    <property type="molecule type" value="Genomic_DNA"/>
</dbReference>
<feature type="transmembrane region" description="Helical" evidence="1">
    <location>
        <begin position="38"/>
        <end position="59"/>
    </location>
</feature>
<keyword evidence="1" id="KW-0812">Transmembrane</keyword>
<name>A0A261F0Z5_9BIFI</name>
<evidence type="ECO:0000256" key="1">
    <source>
        <dbReference type="SAM" id="Phobius"/>
    </source>
</evidence>
<evidence type="ECO:0000313" key="2">
    <source>
        <dbReference type="EMBL" id="OZG52792.1"/>
    </source>
</evidence>
<keyword evidence="1" id="KW-1133">Transmembrane helix</keyword>
<gene>
    <name evidence="2" type="ORF">PSSU_0410</name>
</gene>
<dbReference type="AlphaFoldDB" id="A0A261F0Z5"/>
<keyword evidence="1" id="KW-0472">Membrane</keyword>
<accession>A0A261F0Z5</accession>